<organism evidence="2 3">
    <name type="scientific">Paraburkholderia phytofirmans (strain DSM 17436 / LMG 22146 / PsJN)</name>
    <name type="common">Burkholderia phytofirmans</name>
    <dbReference type="NCBI Taxonomy" id="398527"/>
    <lineage>
        <taxon>Bacteria</taxon>
        <taxon>Pseudomonadati</taxon>
        <taxon>Pseudomonadota</taxon>
        <taxon>Betaproteobacteria</taxon>
        <taxon>Burkholderiales</taxon>
        <taxon>Burkholderiaceae</taxon>
        <taxon>Paraburkholderia</taxon>
    </lineage>
</organism>
<dbReference type="HOGENOM" id="CLU_2258509_0_0_4"/>
<feature type="signal peptide" evidence="1">
    <location>
        <begin position="1"/>
        <end position="22"/>
    </location>
</feature>
<accession>B2TH20</accession>
<gene>
    <name evidence="2" type="ordered locus">Bphyt_7284</name>
</gene>
<protein>
    <recommendedName>
        <fullName evidence="4">Lipoprotein</fullName>
    </recommendedName>
</protein>
<geneLocation type="plasmid" evidence="2 3">
    <name>pBPHYT01</name>
</geneLocation>
<evidence type="ECO:0000313" key="3">
    <source>
        <dbReference type="Proteomes" id="UP000001739"/>
    </source>
</evidence>
<dbReference type="EMBL" id="CP001054">
    <property type="protein sequence ID" value="ACD21569.1"/>
    <property type="molecule type" value="Genomic_DNA"/>
</dbReference>
<evidence type="ECO:0000256" key="1">
    <source>
        <dbReference type="SAM" id="SignalP"/>
    </source>
</evidence>
<dbReference type="Proteomes" id="UP000001739">
    <property type="component" value="Plasmid pBPHYT01"/>
</dbReference>
<keyword evidence="1" id="KW-0732">Signal</keyword>
<dbReference type="OrthoDB" id="9114475at2"/>
<dbReference type="KEGG" id="bpy:Bphyt_7284"/>
<dbReference type="AlphaFoldDB" id="B2TH20"/>
<evidence type="ECO:0000313" key="2">
    <source>
        <dbReference type="EMBL" id="ACD21569.1"/>
    </source>
</evidence>
<evidence type="ECO:0008006" key="4">
    <source>
        <dbReference type="Google" id="ProtNLM"/>
    </source>
</evidence>
<reference evidence="2 3" key="1">
    <citation type="journal article" date="2011" name="J. Bacteriol.">
        <title>Complete genome sequence of the plant growth-promoting endophyte Burkholderia phytofirmans strain PsJN.</title>
        <authorList>
            <person name="Weilharter A."/>
            <person name="Mitter B."/>
            <person name="Shin M.V."/>
            <person name="Chain P.S."/>
            <person name="Nowak J."/>
            <person name="Sessitsch A."/>
        </authorList>
    </citation>
    <scope>NUCLEOTIDE SEQUENCE [LARGE SCALE GENOMIC DNA]</scope>
    <source>
        <strain evidence="3">DSM 17436 / LMG 22146 / PsJN</strain>
        <plasmid evidence="2 3">pBPHYT01</plasmid>
    </source>
</reference>
<dbReference type="RefSeq" id="WP_012430942.1">
    <property type="nucleotide sequence ID" value="NC_010679.1"/>
</dbReference>
<proteinExistence type="predicted"/>
<sequence length="106" mass="10941" precursor="true">MIKALLVAAAVSVASLCTAVSAAPNLRGLQIGWKVHQPTRFIVSGVLRQDGTTDVIKPIHAIVTADNNSAAVASFARTVGQQYPGYTLIATLASPVPAVGTCENNI</sequence>
<keyword evidence="2" id="KW-0614">Plasmid</keyword>
<name>B2TH20_PARPJ</name>
<feature type="chain" id="PRO_5002780481" description="Lipoprotein" evidence="1">
    <location>
        <begin position="23"/>
        <end position="106"/>
    </location>
</feature>